<dbReference type="Proteomes" id="UP000042997">
    <property type="component" value="Unassembled WGS sequence"/>
</dbReference>
<dbReference type="InterPro" id="IPR013120">
    <property type="entry name" value="FAR_NAD-bd"/>
</dbReference>
<dbReference type="InterPro" id="IPR036291">
    <property type="entry name" value="NAD(P)-bd_dom_sf"/>
</dbReference>
<name>A0A098BUL7_9NOCA</name>
<evidence type="ECO:0000313" key="2">
    <source>
        <dbReference type="EMBL" id="CDZ92408.1"/>
    </source>
</evidence>
<dbReference type="RefSeq" id="WP_040275623.1">
    <property type="nucleotide sequence ID" value="NZ_CP129899.1"/>
</dbReference>
<dbReference type="GO" id="GO:0004029">
    <property type="term" value="F:aldehyde dehydrogenase (NAD+) activity"/>
    <property type="evidence" value="ECO:0007669"/>
    <property type="project" value="TreeGrafter"/>
</dbReference>
<sequence length="346" mass="36637">MSAAVVFGATGFLGRGLLRDLLTGPDGDVLVVAAVRSAESGARLRDRLAADGVPLDRLSVHVFDPDAAELALDPAPADVRDVYNLAAAFAFGMTAHAAREVNVVLAAKITRFAAVAGARRLVHVSGYRVAAYPAVPAPWPRRHRRRTYRRFGAYEASKIEADAVVRALAAELGVPLTVVNPGTVIGDSRTGAADQYLGLAELVVQLARGQLRAVPGSRRTVLPVVTVDHLARFLALVPRDPETVGQAYWVLDEATPPLPELVALLADELGVPAPRRRIPVAVLRALPSRVTGAEKETLSFLSADTYPTASTAALARRHGLEYPPVRPALRLWARHLAATAPGSAGG</sequence>
<evidence type="ECO:0000313" key="3">
    <source>
        <dbReference type="Proteomes" id="UP000042997"/>
    </source>
</evidence>
<dbReference type="OrthoDB" id="5241256at2"/>
<dbReference type="Pfam" id="PF07993">
    <property type="entry name" value="NAD_binding_4"/>
    <property type="match status" value="1"/>
</dbReference>
<evidence type="ECO:0000259" key="1">
    <source>
        <dbReference type="Pfam" id="PF07993"/>
    </source>
</evidence>
<gene>
    <name evidence="2" type="ORF">RHRU231_950058</name>
</gene>
<reference evidence="2 3" key="1">
    <citation type="journal article" date="2014" name="Genome Announc.">
        <title>Draft Genome Sequence of Propane- and Butane-Oxidizing Actinobacterium Rhodococcus ruber IEGM 231.</title>
        <authorList>
            <person name="Ivshina I.B."/>
            <person name="Kuyukina M.S."/>
            <person name="Krivoruchko A.V."/>
            <person name="Barbe V."/>
            <person name="Fischer C."/>
        </authorList>
    </citation>
    <scope>NUCLEOTIDE SEQUENCE [LARGE SCALE GENOMIC DNA]</scope>
</reference>
<dbReference type="PANTHER" id="PTHR48079:SF6">
    <property type="entry name" value="NAD(P)-BINDING DOMAIN-CONTAINING PROTEIN-RELATED"/>
    <property type="match status" value="1"/>
</dbReference>
<dbReference type="AlphaFoldDB" id="A0A098BUL7"/>
<dbReference type="PANTHER" id="PTHR48079">
    <property type="entry name" value="PROTEIN YEEZ"/>
    <property type="match status" value="1"/>
</dbReference>
<organism evidence="2 3">
    <name type="scientific">Rhodococcus ruber</name>
    <dbReference type="NCBI Taxonomy" id="1830"/>
    <lineage>
        <taxon>Bacteria</taxon>
        <taxon>Bacillati</taxon>
        <taxon>Actinomycetota</taxon>
        <taxon>Actinomycetes</taxon>
        <taxon>Mycobacteriales</taxon>
        <taxon>Nocardiaceae</taxon>
        <taxon>Rhodococcus</taxon>
    </lineage>
</organism>
<dbReference type="InterPro" id="IPR051783">
    <property type="entry name" value="NAD(P)-dependent_oxidoreduct"/>
</dbReference>
<protein>
    <submittedName>
        <fullName evidence="2">Putative NAD dependent epimerase/dehydratase family protein</fullName>
    </submittedName>
</protein>
<dbReference type="SUPFAM" id="SSF51735">
    <property type="entry name" value="NAD(P)-binding Rossmann-fold domains"/>
    <property type="match status" value="1"/>
</dbReference>
<dbReference type="EMBL" id="CCSD01000111">
    <property type="protein sequence ID" value="CDZ92408.1"/>
    <property type="molecule type" value="Genomic_DNA"/>
</dbReference>
<dbReference type="eggNOG" id="COG0451">
    <property type="taxonomic scope" value="Bacteria"/>
</dbReference>
<dbReference type="GO" id="GO:0005737">
    <property type="term" value="C:cytoplasm"/>
    <property type="evidence" value="ECO:0007669"/>
    <property type="project" value="TreeGrafter"/>
</dbReference>
<feature type="domain" description="Thioester reductase (TE)" evidence="1">
    <location>
        <begin position="8"/>
        <end position="233"/>
    </location>
</feature>
<dbReference type="Gene3D" id="3.40.50.720">
    <property type="entry name" value="NAD(P)-binding Rossmann-like Domain"/>
    <property type="match status" value="1"/>
</dbReference>
<accession>A0A098BUL7</accession>
<proteinExistence type="predicted"/>